<dbReference type="STRING" id="1045855.DSC_04490"/>
<accession>G7UPD1</accession>
<dbReference type="KEGG" id="psd:DSC_04490"/>
<gene>
    <name evidence="3" type="ordered locus">DSC_04490</name>
</gene>
<sequence>MRLALLVCMAVAAIQPALARTGEDQVIAALGKRLFPVVAAMDRAGAPSEVRSMLEQRDRRLATCADDAPCKVNVSLWSNSEIELVSAMAAADGPSAENRDRANAAHRELLGLNTILDVYGRGSAPRYPRIDGPIGEQDRVRIAEDCVVAAAIAEAGRDEAPAGFDFSIGLALALLDVNERLDAIAFQPLDGGLNSDAFQHARGLDWSRYRYTSIIVLGAGPKDLLTPLSARGKLHVKIAAQRYFSGLAPFIIVSGAAVHPRGTRFVEAVEMRRALIERYAVPAHAIVIEPHARHTTTNLRNSARLLMSMKAPMDRDALVLSDPPHIDAVQSAEFVERNQRELGYQPGRVGARTSPFDIVFRPSAASAKVDPLDPLDP</sequence>
<feature type="signal peptide" evidence="1">
    <location>
        <begin position="1"/>
        <end position="19"/>
    </location>
</feature>
<dbReference type="EMBL" id="CP003093">
    <property type="protein sequence ID" value="AER55551.1"/>
    <property type="molecule type" value="Genomic_DNA"/>
</dbReference>
<feature type="chain" id="PRO_5003504224" description="DUF218 domain-containing protein" evidence="1">
    <location>
        <begin position="20"/>
        <end position="377"/>
    </location>
</feature>
<dbReference type="CDD" id="cd06259">
    <property type="entry name" value="YdcF-like"/>
    <property type="match status" value="1"/>
</dbReference>
<evidence type="ECO:0000313" key="3">
    <source>
        <dbReference type="EMBL" id="AER55551.1"/>
    </source>
</evidence>
<dbReference type="Proteomes" id="UP000005870">
    <property type="component" value="Chromosome"/>
</dbReference>
<dbReference type="Pfam" id="PF02698">
    <property type="entry name" value="DUF218"/>
    <property type="match status" value="1"/>
</dbReference>
<dbReference type="Gene3D" id="3.40.50.620">
    <property type="entry name" value="HUPs"/>
    <property type="match status" value="1"/>
</dbReference>
<dbReference type="AlphaFoldDB" id="G7UPD1"/>
<evidence type="ECO:0000256" key="1">
    <source>
        <dbReference type="SAM" id="SignalP"/>
    </source>
</evidence>
<dbReference type="InterPro" id="IPR014729">
    <property type="entry name" value="Rossmann-like_a/b/a_fold"/>
</dbReference>
<organism evidence="3 4">
    <name type="scientific">Pseudoxanthomonas spadix (strain BD-a59)</name>
    <dbReference type="NCBI Taxonomy" id="1045855"/>
    <lineage>
        <taxon>Bacteria</taxon>
        <taxon>Pseudomonadati</taxon>
        <taxon>Pseudomonadota</taxon>
        <taxon>Gammaproteobacteria</taxon>
        <taxon>Lysobacterales</taxon>
        <taxon>Lysobacteraceae</taxon>
        <taxon>Pseudoxanthomonas</taxon>
    </lineage>
</organism>
<dbReference type="HOGENOM" id="CLU_054534_0_0_6"/>
<keyword evidence="1" id="KW-0732">Signal</keyword>
<dbReference type="RefSeq" id="WP_014159728.1">
    <property type="nucleotide sequence ID" value="NC_016147.2"/>
</dbReference>
<proteinExistence type="predicted"/>
<keyword evidence="4" id="KW-1185">Reference proteome</keyword>
<evidence type="ECO:0000313" key="4">
    <source>
        <dbReference type="Proteomes" id="UP000005870"/>
    </source>
</evidence>
<dbReference type="InterPro" id="IPR003848">
    <property type="entry name" value="DUF218"/>
</dbReference>
<dbReference type="eggNOG" id="COG1434">
    <property type="taxonomic scope" value="Bacteria"/>
</dbReference>
<name>G7UPD1_PSEUP</name>
<protein>
    <recommendedName>
        <fullName evidence="2">DUF218 domain-containing protein</fullName>
    </recommendedName>
</protein>
<feature type="domain" description="DUF218" evidence="2">
    <location>
        <begin position="213"/>
        <end position="326"/>
    </location>
</feature>
<evidence type="ECO:0000259" key="2">
    <source>
        <dbReference type="Pfam" id="PF02698"/>
    </source>
</evidence>
<dbReference type="OrthoDB" id="1092058at2"/>
<reference evidence="3 4" key="1">
    <citation type="journal article" date="2012" name="J. Bacteriol.">
        <title>Complete Genome Sequence of the BTEX-Degrading Bacterium Pseudoxanthomonas spadix BD-a59.</title>
        <authorList>
            <person name="Lee S.H."/>
            <person name="Jin H.M."/>
            <person name="Lee H.J."/>
            <person name="Kim J.M."/>
            <person name="Jeon C.O."/>
        </authorList>
    </citation>
    <scope>NUCLEOTIDE SEQUENCE [LARGE SCALE GENOMIC DNA]</scope>
    <source>
        <strain evidence="3 4">BD-a59</strain>
    </source>
</reference>